<dbReference type="GO" id="GO:0000271">
    <property type="term" value="P:polysaccharide biosynthetic process"/>
    <property type="evidence" value="ECO:0007669"/>
    <property type="project" value="InterPro"/>
</dbReference>
<dbReference type="PANTHER" id="PTHR38459:SF1">
    <property type="entry name" value="PROPHAGE BACTOPRENOL-LINKED GLUCOSE TRANSLOCASE HOMOLOG"/>
    <property type="match status" value="1"/>
</dbReference>
<dbReference type="InterPro" id="IPR007267">
    <property type="entry name" value="GtrA_DPMS_TM"/>
</dbReference>
<evidence type="ECO:0000256" key="4">
    <source>
        <dbReference type="ARBA" id="ARBA00022989"/>
    </source>
</evidence>
<keyword evidence="3 6" id="KW-0812">Transmembrane</keyword>
<sequence>MVHPGGRMPHLLAQFARFGAVGLVGLVVDIALFNLLRVTVLAPEVIADGPIIAKIVSTSVAIAVNWVGSRYWSFRLRRRRPAGREAMEFAIVSLGGLLIAVGCLVISREVLGFTSLLADNIASNVIGLGLGSLFRFALYRWWVFHPRRGARTPSRVG</sequence>
<feature type="transmembrane region" description="Helical" evidence="6">
    <location>
        <begin position="89"/>
        <end position="108"/>
    </location>
</feature>
<evidence type="ECO:0000256" key="1">
    <source>
        <dbReference type="ARBA" id="ARBA00004141"/>
    </source>
</evidence>
<protein>
    <submittedName>
        <fullName evidence="8">Putative flippase GtrA</fullName>
    </submittedName>
</protein>
<dbReference type="RefSeq" id="WP_343051015.1">
    <property type="nucleotide sequence ID" value="NZ_BAAAOV010000004.1"/>
</dbReference>
<evidence type="ECO:0000313" key="8">
    <source>
        <dbReference type="EMBL" id="MBA8848924.1"/>
    </source>
</evidence>
<comment type="caution">
    <text evidence="8">The sequence shown here is derived from an EMBL/GenBank/DDBJ whole genome shotgun (WGS) entry which is preliminary data.</text>
</comment>
<keyword evidence="4 6" id="KW-1133">Transmembrane helix</keyword>
<evidence type="ECO:0000256" key="2">
    <source>
        <dbReference type="ARBA" id="ARBA00009399"/>
    </source>
</evidence>
<evidence type="ECO:0000259" key="7">
    <source>
        <dbReference type="Pfam" id="PF04138"/>
    </source>
</evidence>
<feature type="transmembrane region" description="Helical" evidence="6">
    <location>
        <begin position="51"/>
        <end position="68"/>
    </location>
</feature>
<reference evidence="8 9" key="1">
    <citation type="submission" date="2020-07" db="EMBL/GenBank/DDBJ databases">
        <title>Sequencing the genomes of 1000 actinobacteria strains.</title>
        <authorList>
            <person name="Klenk H.-P."/>
        </authorList>
    </citation>
    <scope>NUCLEOTIDE SEQUENCE [LARGE SCALE GENOMIC DNA]</scope>
    <source>
        <strain evidence="8 9">DSM 19663</strain>
    </source>
</reference>
<accession>A0A839EFB6</accession>
<organism evidence="8 9">
    <name type="scientific">Microcella alkalica</name>
    <dbReference type="NCBI Taxonomy" id="355930"/>
    <lineage>
        <taxon>Bacteria</taxon>
        <taxon>Bacillati</taxon>
        <taxon>Actinomycetota</taxon>
        <taxon>Actinomycetes</taxon>
        <taxon>Micrococcales</taxon>
        <taxon>Microbacteriaceae</taxon>
        <taxon>Microcella</taxon>
    </lineage>
</organism>
<dbReference type="PANTHER" id="PTHR38459">
    <property type="entry name" value="PROPHAGE BACTOPRENOL-LINKED GLUCOSE TRANSLOCASE HOMOLOG"/>
    <property type="match status" value="1"/>
</dbReference>
<dbReference type="Proteomes" id="UP000585905">
    <property type="component" value="Unassembled WGS sequence"/>
</dbReference>
<feature type="transmembrane region" description="Helical" evidence="6">
    <location>
        <begin position="120"/>
        <end position="138"/>
    </location>
</feature>
<dbReference type="EMBL" id="JACGWX010000009">
    <property type="protein sequence ID" value="MBA8848924.1"/>
    <property type="molecule type" value="Genomic_DNA"/>
</dbReference>
<evidence type="ECO:0000256" key="3">
    <source>
        <dbReference type="ARBA" id="ARBA00022692"/>
    </source>
</evidence>
<dbReference type="GO" id="GO:0005886">
    <property type="term" value="C:plasma membrane"/>
    <property type="evidence" value="ECO:0007669"/>
    <property type="project" value="TreeGrafter"/>
</dbReference>
<comment type="subcellular location">
    <subcellularLocation>
        <location evidence="1">Membrane</location>
        <topology evidence="1">Multi-pass membrane protein</topology>
    </subcellularLocation>
</comment>
<comment type="similarity">
    <text evidence="2">Belongs to the GtrA family.</text>
</comment>
<evidence type="ECO:0000256" key="5">
    <source>
        <dbReference type="ARBA" id="ARBA00023136"/>
    </source>
</evidence>
<dbReference type="InterPro" id="IPR051401">
    <property type="entry name" value="GtrA_CellWall_Glycosyl"/>
</dbReference>
<keyword evidence="5 6" id="KW-0472">Membrane</keyword>
<keyword evidence="9" id="KW-1185">Reference proteome</keyword>
<evidence type="ECO:0000256" key="6">
    <source>
        <dbReference type="SAM" id="Phobius"/>
    </source>
</evidence>
<name>A0A839EFB6_9MICO</name>
<feature type="domain" description="GtrA/DPMS transmembrane" evidence="7">
    <location>
        <begin position="17"/>
        <end position="144"/>
    </location>
</feature>
<proteinExistence type="inferred from homology"/>
<dbReference type="Pfam" id="PF04138">
    <property type="entry name" value="GtrA_DPMS_TM"/>
    <property type="match status" value="1"/>
</dbReference>
<feature type="transmembrane region" description="Helical" evidence="6">
    <location>
        <begin position="12"/>
        <end position="36"/>
    </location>
</feature>
<gene>
    <name evidence="8" type="ORF">FHX53_002541</name>
</gene>
<dbReference type="AlphaFoldDB" id="A0A839EFB6"/>
<evidence type="ECO:0000313" key="9">
    <source>
        <dbReference type="Proteomes" id="UP000585905"/>
    </source>
</evidence>